<dbReference type="AlphaFoldDB" id="A0A5B7JQL5"/>
<organism evidence="3 4">
    <name type="scientific">Portunus trituberculatus</name>
    <name type="common">Swimming crab</name>
    <name type="synonym">Neptunus trituberculatus</name>
    <dbReference type="NCBI Taxonomy" id="210409"/>
    <lineage>
        <taxon>Eukaryota</taxon>
        <taxon>Metazoa</taxon>
        <taxon>Ecdysozoa</taxon>
        <taxon>Arthropoda</taxon>
        <taxon>Crustacea</taxon>
        <taxon>Multicrustacea</taxon>
        <taxon>Malacostraca</taxon>
        <taxon>Eumalacostraca</taxon>
        <taxon>Eucarida</taxon>
        <taxon>Decapoda</taxon>
        <taxon>Pleocyemata</taxon>
        <taxon>Brachyura</taxon>
        <taxon>Eubrachyura</taxon>
        <taxon>Portunoidea</taxon>
        <taxon>Portunidae</taxon>
        <taxon>Portuninae</taxon>
        <taxon>Portunus</taxon>
    </lineage>
</organism>
<gene>
    <name evidence="3" type="primary">Slc35e2_0</name>
    <name evidence="3" type="ORF">E2C01_093741</name>
</gene>
<name>A0A5B7JQL5_PORTR</name>
<comment type="caution">
    <text evidence="3">The sequence shown here is derived from an EMBL/GenBank/DDBJ whole genome shotgun (WGS) entry which is preliminary data.</text>
</comment>
<sequence length="121" mass="13126">MSTTPPPMPHLTKTPDPPATRIRHHSLSGIRTGLMEEDGGEGGGGGGRGEEEGRGGGEDTHPLVVDRRPPPNPGLRHPRALVFLSLWYIFSGFTLFLNKYILTYQKADPHVLCECALLCLG</sequence>
<evidence type="ECO:0000313" key="4">
    <source>
        <dbReference type="Proteomes" id="UP000324222"/>
    </source>
</evidence>
<keyword evidence="4" id="KW-1185">Reference proteome</keyword>
<accession>A0A5B7JQL5</accession>
<keyword evidence="2" id="KW-1133">Transmembrane helix</keyword>
<reference evidence="3 4" key="1">
    <citation type="submission" date="2019-05" db="EMBL/GenBank/DDBJ databases">
        <title>Another draft genome of Portunus trituberculatus and its Hox gene families provides insights of decapod evolution.</title>
        <authorList>
            <person name="Jeong J.-H."/>
            <person name="Song I."/>
            <person name="Kim S."/>
            <person name="Choi T."/>
            <person name="Kim D."/>
            <person name="Ryu S."/>
            <person name="Kim W."/>
        </authorList>
    </citation>
    <scope>NUCLEOTIDE SEQUENCE [LARGE SCALE GENOMIC DNA]</scope>
    <source>
        <tissue evidence="3">Muscle</tissue>
    </source>
</reference>
<feature type="transmembrane region" description="Helical" evidence="2">
    <location>
        <begin position="80"/>
        <end position="97"/>
    </location>
</feature>
<keyword evidence="2" id="KW-0812">Transmembrane</keyword>
<proteinExistence type="predicted"/>
<feature type="compositionally biased region" description="Basic and acidic residues" evidence="1">
    <location>
        <begin position="48"/>
        <end position="69"/>
    </location>
</feature>
<evidence type="ECO:0000256" key="1">
    <source>
        <dbReference type="SAM" id="MobiDB-lite"/>
    </source>
</evidence>
<keyword evidence="2" id="KW-0472">Membrane</keyword>
<dbReference type="OrthoDB" id="6369198at2759"/>
<dbReference type="Proteomes" id="UP000324222">
    <property type="component" value="Unassembled WGS sequence"/>
</dbReference>
<dbReference type="EMBL" id="VSRR010113794">
    <property type="protein sequence ID" value="MPC98372.1"/>
    <property type="molecule type" value="Genomic_DNA"/>
</dbReference>
<evidence type="ECO:0000256" key="2">
    <source>
        <dbReference type="SAM" id="Phobius"/>
    </source>
</evidence>
<protein>
    <submittedName>
        <fullName evidence="3">Solute carrier family 35 member E2</fullName>
    </submittedName>
</protein>
<evidence type="ECO:0000313" key="3">
    <source>
        <dbReference type="EMBL" id="MPC98372.1"/>
    </source>
</evidence>
<feature type="region of interest" description="Disordered" evidence="1">
    <location>
        <begin position="1"/>
        <end position="74"/>
    </location>
</feature>